<accession>A0A1X9SMD3</accession>
<sequence length="114" mass="13024">MRVCIDCECLLLAESLRLFLGSSVTTRKDCDFIVSDRPSKGNKPVFVIEDNSPYLRVPFNKETLLNTLGEFYSAMQISGKIQPSELTSLERRIGDLVDKFKSDLIKIIKDEYEK</sequence>
<evidence type="ECO:0000313" key="2">
    <source>
        <dbReference type="Proteomes" id="UP000202031"/>
    </source>
</evidence>
<dbReference type="RefSeq" id="WP_096013357.1">
    <property type="nucleotide sequence ID" value="NZ_CP015578.1"/>
</dbReference>
<dbReference type="EMBL" id="CP015578">
    <property type="protein sequence ID" value="ARQ97402.1"/>
    <property type="molecule type" value="Genomic_DNA"/>
</dbReference>
<dbReference type="KEGG" id="clx:CLAN_0654"/>
<gene>
    <name evidence="1" type="ORF">CLAN_0654</name>
</gene>
<reference evidence="2" key="2">
    <citation type="journal article" date="2017" name="Genome Biol. Evol.">
        <title>Comparative genomic analysis identifies a Campylobacter clade deficient in selenium metabolism.</title>
        <authorList>
            <person name="Miller W.G."/>
            <person name="Yee E."/>
            <person name="Lopes B.S."/>
            <person name="Chapman M.H."/>
            <person name="Huynh S."/>
            <person name="Bono J.L."/>
            <person name="Parker C.T."/>
            <person name="Strachan N.J.C."/>
            <person name="Forbes K.J."/>
        </authorList>
    </citation>
    <scope>NUCLEOTIDE SEQUENCE [LARGE SCALE GENOMIC DNA]</scope>
    <source>
        <strain evidence="2">NCTC 13004</strain>
    </source>
</reference>
<evidence type="ECO:0000313" key="1">
    <source>
        <dbReference type="EMBL" id="ARQ97402.1"/>
    </source>
</evidence>
<dbReference type="GeneID" id="46921130"/>
<name>A0A1X9SMD3_9BACT</name>
<reference evidence="2" key="1">
    <citation type="journal article" date="2017" name="Genome Biol. Evol.">
        <title>Comparative Genomic Analysis Identifies a Campylobacter Clade Deficient in Selenium Metabolism.</title>
        <authorList>
            <person name="Miller W.G."/>
            <person name="Yee E."/>
            <person name="Lopes B.S."/>
            <person name="Chapman M.H."/>
            <person name="Huynh S."/>
            <person name="Bono J.L."/>
            <person name="Parker C.T."/>
            <person name="Strachan N.J.C."/>
            <person name="Forbes K.J."/>
        </authorList>
    </citation>
    <scope>NUCLEOTIDE SEQUENCE [LARGE SCALE GENOMIC DNA]</scope>
    <source>
        <strain evidence="2">NCTC 13004</strain>
    </source>
</reference>
<protein>
    <submittedName>
        <fullName evidence="1">Uncharacterized protein</fullName>
    </submittedName>
</protein>
<organism evidence="1 2">
    <name type="scientific">Campylobacter lanienae NCTC 13004</name>
    <dbReference type="NCBI Taxonomy" id="1031753"/>
    <lineage>
        <taxon>Bacteria</taxon>
        <taxon>Pseudomonadati</taxon>
        <taxon>Campylobacterota</taxon>
        <taxon>Epsilonproteobacteria</taxon>
        <taxon>Campylobacterales</taxon>
        <taxon>Campylobacteraceae</taxon>
        <taxon>Campylobacter</taxon>
    </lineage>
</organism>
<dbReference type="Proteomes" id="UP000202031">
    <property type="component" value="Chromosome"/>
</dbReference>
<dbReference type="AlphaFoldDB" id="A0A1X9SMD3"/>
<proteinExistence type="predicted"/>